<dbReference type="EMBL" id="CP016619">
    <property type="protein sequence ID" value="ANY84155.1"/>
    <property type="molecule type" value="Genomic_DNA"/>
</dbReference>
<sequence length="90" mass="10241">MNHSDFKIGCEFTTLVGRWRCTDIGTRTIVAIRIDLVETRTIVDGHPVRRYLTQDEAELEGWFNGPPYVLAKVVFDEDGILECEPVRSGD</sequence>
<dbReference type="AlphaFoldDB" id="A0A1B2EW24"/>
<name>A0A1B2EW24_9HYPH</name>
<proteinExistence type="predicted"/>
<evidence type="ECO:0000313" key="1">
    <source>
        <dbReference type="EMBL" id="ANY84155.1"/>
    </source>
</evidence>
<accession>A0A1B2EW24</accession>
<organism evidence="1">
    <name type="scientific">Microvirga ossetica</name>
    <dbReference type="NCBI Taxonomy" id="1882682"/>
    <lineage>
        <taxon>Bacteria</taxon>
        <taxon>Pseudomonadati</taxon>
        <taxon>Pseudomonadota</taxon>
        <taxon>Alphaproteobacteria</taxon>
        <taxon>Hyphomicrobiales</taxon>
        <taxon>Methylobacteriaceae</taxon>
        <taxon>Microvirga</taxon>
    </lineage>
</organism>
<protein>
    <submittedName>
        <fullName evidence="1">Uncharacterized protein</fullName>
    </submittedName>
</protein>
<keyword evidence="1" id="KW-0614">Plasmid</keyword>
<gene>
    <name evidence="1" type="ORF">BB934_38570</name>
</gene>
<reference evidence="1" key="1">
    <citation type="submission" date="2016-07" db="EMBL/GenBank/DDBJ databases">
        <title>Microvirga ossetica sp. nov. a new species of rhizobia isolated from root nodules of the legume species Vicia alpestris Steven originated from North Ossetia region in the Caucasus.</title>
        <authorList>
            <person name="Safronova V.I."/>
            <person name="Kuznetsova I.G."/>
            <person name="Sazanova A.L."/>
            <person name="Belimov A."/>
            <person name="Andronov E."/>
            <person name="Osledkin Y.S."/>
            <person name="Onishchuk O.P."/>
            <person name="Kurchak O.N."/>
            <person name="Shaposhnikov A.I."/>
            <person name="Willems A."/>
            <person name="Tikhonovich I.A."/>
        </authorList>
    </citation>
    <scope>NUCLEOTIDE SEQUENCE [LARGE SCALE GENOMIC DNA]</scope>
    <source>
        <strain evidence="1">V5/3M</strain>
        <plasmid evidence="1">unnamed2</plasmid>
    </source>
</reference>
<dbReference type="OrthoDB" id="8019539at2"/>
<dbReference type="KEGG" id="moc:BB934_38570"/>
<dbReference type="RefSeq" id="WP_099515083.1">
    <property type="nucleotide sequence ID" value="NZ_CP016619.1"/>
</dbReference>
<geneLocation type="plasmid" evidence="1">
    <name>unnamed2</name>
</geneLocation>